<accession>A0A9K3ID01</accession>
<dbReference type="EMBL" id="MNCJ02000323">
    <property type="protein sequence ID" value="KAF5794442.1"/>
    <property type="molecule type" value="Genomic_DNA"/>
</dbReference>
<comment type="caution">
    <text evidence="1">The sequence shown here is derived from an EMBL/GenBank/DDBJ whole genome shotgun (WGS) entry which is preliminary data.</text>
</comment>
<reference evidence="1" key="2">
    <citation type="submission" date="2020-06" db="EMBL/GenBank/DDBJ databases">
        <title>Helianthus annuus Genome sequencing and assembly Release 2.</title>
        <authorList>
            <person name="Gouzy J."/>
            <person name="Langlade N."/>
            <person name="Munos S."/>
        </authorList>
    </citation>
    <scope>NUCLEOTIDE SEQUENCE</scope>
    <source>
        <tissue evidence="1">Leaves</tissue>
    </source>
</reference>
<evidence type="ECO:0000313" key="2">
    <source>
        <dbReference type="Proteomes" id="UP000215914"/>
    </source>
</evidence>
<evidence type="ECO:0000313" key="1">
    <source>
        <dbReference type="EMBL" id="KAF5794442.1"/>
    </source>
</evidence>
<gene>
    <name evidence="1" type="ORF">HanXRQr2_Chr08g0328121</name>
</gene>
<name>A0A9K3ID01_HELAN</name>
<keyword evidence="2" id="KW-1185">Reference proteome</keyword>
<proteinExistence type="predicted"/>
<dbReference type="Proteomes" id="UP000215914">
    <property type="component" value="Unassembled WGS sequence"/>
</dbReference>
<dbReference type="Gramene" id="mRNA:HanXRQr2_Chr08g0328121">
    <property type="protein sequence ID" value="CDS:HanXRQr2_Chr08g0328121.1"/>
    <property type="gene ID" value="HanXRQr2_Chr08g0328121"/>
</dbReference>
<protein>
    <submittedName>
        <fullName evidence="1">Uncharacterized protein</fullName>
    </submittedName>
</protein>
<sequence length="52" mass="5784">MFADMLLVMVSVKSRRVPGAMTDEELISTSDERVVDQDLYDDVLTAEVGFST</sequence>
<organism evidence="1 2">
    <name type="scientific">Helianthus annuus</name>
    <name type="common">Common sunflower</name>
    <dbReference type="NCBI Taxonomy" id="4232"/>
    <lineage>
        <taxon>Eukaryota</taxon>
        <taxon>Viridiplantae</taxon>
        <taxon>Streptophyta</taxon>
        <taxon>Embryophyta</taxon>
        <taxon>Tracheophyta</taxon>
        <taxon>Spermatophyta</taxon>
        <taxon>Magnoliopsida</taxon>
        <taxon>eudicotyledons</taxon>
        <taxon>Gunneridae</taxon>
        <taxon>Pentapetalae</taxon>
        <taxon>asterids</taxon>
        <taxon>campanulids</taxon>
        <taxon>Asterales</taxon>
        <taxon>Asteraceae</taxon>
        <taxon>Asteroideae</taxon>
        <taxon>Heliantheae alliance</taxon>
        <taxon>Heliantheae</taxon>
        <taxon>Helianthus</taxon>
    </lineage>
</organism>
<reference evidence="1" key="1">
    <citation type="journal article" date="2017" name="Nature">
        <title>The sunflower genome provides insights into oil metabolism, flowering and Asterid evolution.</title>
        <authorList>
            <person name="Badouin H."/>
            <person name="Gouzy J."/>
            <person name="Grassa C.J."/>
            <person name="Murat F."/>
            <person name="Staton S.E."/>
            <person name="Cottret L."/>
            <person name="Lelandais-Briere C."/>
            <person name="Owens G.L."/>
            <person name="Carrere S."/>
            <person name="Mayjonade B."/>
            <person name="Legrand L."/>
            <person name="Gill N."/>
            <person name="Kane N.C."/>
            <person name="Bowers J.E."/>
            <person name="Hubner S."/>
            <person name="Bellec A."/>
            <person name="Berard A."/>
            <person name="Berges H."/>
            <person name="Blanchet N."/>
            <person name="Boniface M.C."/>
            <person name="Brunel D."/>
            <person name="Catrice O."/>
            <person name="Chaidir N."/>
            <person name="Claudel C."/>
            <person name="Donnadieu C."/>
            <person name="Faraut T."/>
            <person name="Fievet G."/>
            <person name="Helmstetter N."/>
            <person name="King M."/>
            <person name="Knapp S.J."/>
            <person name="Lai Z."/>
            <person name="Le Paslier M.C."/>
            <person name="Lippi Y."/>
            <person name="Lorenzon L."/>
            <person name="Mandel J.R."/>
            <person name="Marage G."/>
            <person name="Marchand G."/>
            <person name="Marquand E."/>
            <person name="Bret-Mestries E."/>
            <person name="Morien E."/>
            <person name="Nambeesan S."/>
            <person name="Nguyen T."/>
            <person name="Pegot-Espagnet P."/>
            <person name="Pouilly N."/>
            <person name="Raftis F."/>
            <person name="Sallet E."/>
            <person name="Schiex T."/>
            <person name="Thomas J."/>
            <person name="Vandecasteele C."/>
            <person name="Vares D."/>
            <person name="Vear F."/>
            <person name="Vautrin S."/>
            <person name="Crespi M."/>
            <person name="Mangin B."/>
            <person name="Burke J.M."/>
            <person name="Salse J."/>
            <person name="Munos S."/>
            <person name="Vincourt P."/>
            <person name="Rieseberg L.H."/>
            <person name="Langlade N.B."/>
        </authorList>
    </citation>
    <scope>NUCLEOTIDE SEQUENCE</scope>
    <source>
        <tissue evidence="1">Leaves</tissue>
    </source>
</reference>
<dbReference type="AlphaFoldDB" id="A0A9K3ID01"/>